<comment type="caution">
    <text evidence="6">The sequence shown here is derived from an EMBL/GenBank/DDBJ whole genome shotgun (WGS) entry which is preliminary data.</text>
</comment>
<dbReference type="PRINTS" id="PR00040">
    <property type="entry name" value="HTHMERR"/>
</dbReference>
<evidence type="ECO:0000256" key="4">
    <source>
        <dbReference type="ARBA" id="ARBA00023163"/>
    </source>
</evidence>
<accession>A0ABT1HLI4</accession>
<evidence type="ECO:0000256" key="3">
    <source>
        <dbReference type="ARBA" id="ARBA00023125"/>
    </source>
</evidence>
<dbReference type="PANTHER" id="PTHR30204">
    <property type="entry name" value="REDOX-CYCLING DRUG-SENSING TRANSCRIPTIONAL ACTIVATOR SOXR"/>
    <property type="match status" value="1"/>
</dbReference>
<dbReference type="Gene3D" id="1.10.1660.10">
    <property type="match status" value="1"/>
</dbReference>
<keyword evidence="2" id="KW-0805">Transcription regulation</keyword>
<name>A0ABT1HLI4_STRSD</name>
<evidence type="ECO:0000259" key="5">
    <source>
        <dbReference type="PROSITE" id="PS50937"/>
    </source>
</evidence>
<dbReference type="InterPro" id="IPR009061">
    <property type="entry name" value="DNA-bd_dom_put_sf"/>
</dbReference>
<evidence type="ECO:0000256" key="1">
    <source>
        <dbReference type="ARBA" id="ARBA00022491"/>
    </source>
</evidence>
<keyword evidence="7" id="KW-1185">Reference proteome</keyword>
<proteinExistence type="predicted"/>
<dbReference type="SUPFAM" id="SSF46955">
    <property type="entry name" value="Putative DNA-binding domain"/>
    <property type="match status" value="1"/>
</dbReference>
<dbReference type="EMBL" id="JAMTCP010000001">
    <property type="protein sequence ID" value="MCP2256376.1"/>
    <property type="molecule type" value="Genomic_DNA"/>
</dbReference>
<dbReference type="InterPro" id="IPR000551">
    <property type="entry name" value="MerR-type_HTH_dom"/>
</dbReference>
<keyword evidence="3 6" id="KW-0238">DNA-binding</keyword>
<evidence type="ECO:0000256" key="2">
    <source>
        <dbReference type="ARBA" id="ARBA00023015"/>
    </source>
</evidence>
<feature type="domain" description="HTH merR-type" evidence="5">
    <location>
        <begin position="11"/>
        <end position="79"/>
    </location>
</feature>
<dbReference type="Pfam" id="PF13411">
    <property type="entry name" value="MerR_1"/>
    <property type="match status" value="1"/>
</dbReference>
<dbReference type="SMART" id="SM00422">
    <property type="entry name" value="HTH_MERR"/>
    <property type="match status" value="1"/>
</dbReference>
<dbReference type="Proteomes" id="UP001205311">
    <property type="component" value="Unassembled WGS sequence"/>
</dbReference>
<organism evidence="6 7">
    <name type="scientific">Streptoalloteichus tenebrarius (strain ATCC 17920 / DSM 40477 / JCM 4838 / CBS 697.72 / NBRC 16177 / NCIMB 11028 / NRRL B-12390 / A12253. 1 / ISP 5477)</name>
    <name type="common">Streptomyces tenebrarius</name>
    <dbReference type="NCBI Taxonomy" id="1933"/>
    <lineage>
        <taxon>Bacteria</taxon>
        <taxon>Bacillati</taxon>
        <taxon>Actinomycetota</taxon>
        <taxon>Actinomycetes</taxon>
        <taxon>Pseudonocardiales</taxon>
        <taxon>Pseudonocardiaceae</taxon>
        <taxon>Streptoalloteichus</taxon>
    </lineage>
</organism>
<dbReference type="PANTHER" id="PTHR30204:SF69">
    <property type="entry name" value="MERR-FAMILY TRANSCRIPTIONAL REGULATOR"/>
    <property type="match status" value="1"/>
</dbReference>
<protein>
    <submittedName>
        <fullName evidence="6">DNA-binding transcriptional regulator, MerR family</fullName>
    </submittedName>
</protein>
<dbReference type="GO" id="GO:0003677">
    <property type="term" value="F:DNA binding"/>
    <property type="evidence" value="ECO:0007669"/>
    <property type="project" value="UniProtKB-KW"/>
</dbReference>
<reference evidence="6 7" key="1">
    <citation type="submission" date="2022-06" db="EMBL/GenBank/DDBJ databases">
        <title>Genomic Encyclopedia of Archaeal and Bacterial Type Strains, Phase II (KMG-II): from individual species to whole genera.</title>
        <authorList>
            <person name="Goeker M."/>
        </authorList>
    </citation>
    <scope>NUCLEOTIDE SEQUENCE [LARGE SCALE GENOMIC DNA]</scope>
    <source>
        <strain evidence="6 7">DSM 40477</strain>
    </source>
</reference>
<sequence>MNAREADRGIQLDIGELAELARVQPSALRFYERQGLLRPSGRAGGRRIFDEDGLRQLAAIDFWREAGFTIEEIAGLVGDPTASMDEAKRVAASRLAELDQIIERATQAKRSLTHILSCAHPTLAECPYYREHLEERVNKIISGGYQRDHQTPLQQLRRAKGSSAS</sequence>
<gene>
    <name evidence="6" type="ORF">LX15_000059</name>
</gene>
<dbReference type="InterPro" id="IPR047057">
    <property type="entry name" value="MerR_fam"/>
</dbReference>
<dbReference type="RefSeq" id="WP_253667379.1">
    <property type="nucleotide sequence ID" value="NZ_JAMTCP010000001.1"/>
</dbReference>
<evidence type="ECO:0000313" key="6">
    <source>
        <dbReference type="EMBL" id="MCP2256376.1"/>
    </source>
</evidence>
<evidence type="ECO:0000313" key="7">
    <source>
        <dbReference type="Proteomes" id="UP001205311"/>
    </source>
</evidence>
<keyword evidence="4" id="KW-0804">Transcription</keyword>
<dbReference type="PROSITE" id="PS50937">
    <property type="entry name" value="HTH_MERR_2"/>
    <property type="match status" value="1"/>
</dbReference>
<keyword evidence="1" id="KW-0678">Repressor</keyword>